<dbReference type="PANTHER" id="PTHR11552">
    <property type="entry name" value="GLUCOSE-METHANOL-CHOLINE GMC OXIDOREDUCTASE"/>
    <property type="match status" value="1"/>
</dbReference>
<gene>
    <name evidence="8" type="ORF">BEMITA_LOCUS3377</name>
</gene>
<evidence type="ECO:0000256" key="5">
    <source>
        <dbReference type="PIRSR" id="PIRSR000137-2"/>
    </source>
</evidence>
<evidence type="ECO:0000259" key="7">
    <source>
        <dbReference type="PROSITE" id="PS00624"/>
    </source>
</evidence>
<keyword evidence="6" id="KW-0732">Signal</keyword>
<dbReference type="PROSITE" id="PS00624">
    <property type="entry name" value="GMC_OXRED_2"/>
    <property type="match status" value="1"/>
</dbReference>
<keyword evidence="4 5" id="KW-0274">FAD</keyword>
<dbReference type="InterPro" id="IPR000172">
    <property type="entry name" value="GMC_OxRdtase_N"/>
</dbReference>
<evidence type="ECO:0000256" key="1">
    <source>
        <dbReference type="ARBA" id="ARBA00001974"/>
    </source>
</evidence>
<proteinExistence type="inferred from homology"/>
<dbReference type="InterPro" id="IPR036188">
    <property type="entry name" value="FAD/NAD-bd_sf"/>
</dbReference>
<dbReference type="InterPro" id="IPR012132">
    <property type="entry name" value="GMC_OxRdtase"/>
</dbReference>
<dbReference type="Gene3D" id="3.30.560.10">
    <property type="entry name" value="Glucose Oxidase, domain 3"/>
    <property type="match status" value="1"/>
</dbReference>
<feature type="chain" id="PRO_5040164677" description="Glucose-methanol-choline oxidoreductase N-terminal domain-containing protein" evidence="6">
    <location>
        <begin position="25"/>
        <end position="700"/>
    </location>
</feature>
<feature type="domain" description="Glucose-methanol-choline oxidoreductase N-terminal" evidence="7">
    <location>
        <begin position="401"/>
        <end position="415"/>
    </location>
</feature>
<dbReference type="InterPro" id="IPR007867">
    <property type="entry name" value="GMC_OxRtase_C"/>
</dbReference>
<dbReference type="GO" id="GO:0050660">
    <property type="term" value="F:flavin adenine dinucleotide binding"/>
    <property type="evidence" value="ECO:0007669"/>
    <property type="project" value="InterPro"/>
</dbReference>
<feature type="binding site" evidence="5">
    <location>
        <position position="363"/>
    </location>
    <ligand>
        <name>FAD</name>
        <dbReference type="ChEBI" id="CHEBI:57692"/>
    </ligand>
</feature>
<dbReference type="Proteomes" id="UP001152759">
    <property type="component" value="Chromosome 2"/>
</dbReference>
<evidence type="ECO:0000256" key="3">
    <source>
        <dbReference type="ARBA" id="ARBA00022630"/>
    </source>
</evidence>
<evidence type="ECO:0000313" key="9">
    <source>
        <dbReference type="Proteomes" id="UP001152759"/>
    </source>
</evidence>
<dbReference type="AlphaFoldDB" id="A0A9P0G194"/>
<dbReference type="SUPFAM" id="SSF51905">
    <property type="entry name" value="FAD/NAD(P)-binding domain"/>
    <property type="match status" value="1"/>
</dbReference>
<evidence type="ECO:0000313" key="8">
    <source>
        <dbReference type="EMBL" id="CAH0765107.1"/>
    </source>
</evidence>
<evidence type="ECO:0000256" key="2">
    <source>
        <dbReference type="ARBA" id="ARBA00010790"/>
    </source>
</evidence>
<comment type="similarity">
    <text evidence="2">Belongs to the GMC oxidoreductase family.</text>
</comment>
<dbReference type="PANTHER" id="PTHR11552:SF147">
    <property type="entry name" value="CHOLINE DEHYDROGENASE, MITOCHONDRIAL"/>
    <property type="match status" value="1"/>
</dbReference>
<sequence length="700" mass="77879">MVAFRDAVQVAAVLAFILTQCTSGEEATARQKRGGLAMLSFGQKQQVVQETETVTTTTTTKVVRRNDVFGYNERMSKPPPPVSVCRRYGYDSEGLYSIKAFTKLLESLNKAQCDIVQEIIYPADNSLSLRDGDTADYIVVGLGVAGSVIASRLSEIPSNSVIGLEAGGNPSLITEFPRLWTEAADTEYEWNYRLRADNYSCLSSEYQRGKLYKGRGLGGTSAIDLMIYDRCMTSDYEKFNEIGLPDWGYEACLKYYMKSEDARCEEIFTKVTTIRASHNSGGLLTVDSFYNSQTVSIRKSFGQCISELGMTSKDVFTEIDHDGFAPSLALIKDGLRVNVARAFLSPREVRRRPNLKVCKFSYVTRLLLDDANTKVIGVEFRNRLGDLVKLYCNKEVILTAGAIESPHVLQNSGIGDPVDLARVGTILRKERPGVGKNLQMHPLFPGAIMTFKTPPIAQWPVGDMLYELIAHRKGPITNIGLTSYTGFVKTNTSDVPNLQIIPYYFSKEDSLFLNGQLAVFGYDEATRKKIREINRESSIAMFGVSLMYPKSVGSVYPETSNPYDHPVIDAKLLSDPEDIYSILGGIDWVRGLEDSPVFQKFGAKFLPLYVDNCLYPIGSREYWMEAVRHLTVPRKHPVGTCKMGLPDDPLAVVDPDFRFIGLDNLRIGDSSILPRIFSSDSSAVTVMIAEKCADRIMSQI</sequence>
<dbReference type="Pfam" id="PF00732">
    <property type="entry name" value="GMC_oxred_N"/>
    <property type="match status" value="1"/>
</dbReference>
<dbReference type="Gene3D" id="3.50.50.60">
    <property type="entry name" value="FAD/NAD(P)-binding domain"/>
    <property type="match status" value="1"/>
</dbReference>
<dbReference type="PIRSF" id="PIRSF000137">
    <property type="entry name" value="Alcohol_oxidase"/>
    <property type="match status" value="1"/>
</dbReference>
<dbReference type="EMBL" id="OU963863">
    <property type="protein sequence ID" value="CAH0765107.1"/>
    <property type="molecule type" value="Genomic_DNA"/>
</dbReference>
<dbReference type="KEGG" id="btab:109032833"/>
<comment type="cofactor">
    <cofactor evidence="1 5">
        <name>FAD</name>
        <dbReference type="ChEBI" id="CHEBI:57692"/>
    </cofactor>
</comment>
<accession>A0A9P0G194</accession>
<dbReference type="GO" id="GO:0016614">
    <property type="term" value="F:oxidoreductase activity, acting on CH-OH group of donors"/>
    <property type="evidence" value="ECO:0007669"/>
    <property type="project" value="InterPro"/>
</dbReference>
<dbReference type="Pfam" id="PF05199">
    <property type="entry name" value="GMC_oxred_C"/>
    <property type="match status" value="1"/>
</dbReference>
<evidence type="ECO:0000256" key="6">
    <source>
        <dbReference type="SAM" id="SignalP"/>
    </source>
</evidence>
<evidence type="ECO:0000256" key="4">
    <source>
        <dbReference type="ARBA" id="ARBA00022827"/>
    </source>
</evidence>
<organism evidence="8 9">
    <name type="scientific">Bemisia tabaci</name>
    <name type="common">Sweetpotato whitefly</name>
    <name type="synonym">Aleurodes tabaci</name>
    <dbReference type="NCBI Taxonomy" id="7038"/>
    <lineage>
        <taxon>Eukaryota</taxon>
        <taxon>Metazoa</taxon>
        <taxon>Ecdysozoa</taxon>
        <taxon>Arthropoda</taxon>
        <taxon>Hexapoda</taxon>
        <taxon>Insecta</taxon>
        <taxon>Pterygota</taxon>
        <taxon>Neoptera</taxon>
        <taxon>Paraneoptera</taxon>
        <taxon>Hemiptera</taxon>
        <taxon>Sternorrhyncha</taxon>
        <taxon>Aleyrodoidea</taxon>
        <taxon>Aleyrodidae</taxon>
        <taxon>Aleyrodinae</taxon>
        <taxon>Bemisia</taxon>
    </lineage>
</organism>
<name>A0A9P0G194_BEMTA</name>
<keyword evidence="9" id="KW-1185">Reference proteome</keyword>
<reference evidence="8" key="1">
    <citation type="submission" date="2021-12" db="EMBL/GenBank/DDBJ databases">
        <authorList>
            <person name="King R."/>
        </authorList>
    </citation>
    <scope>NUCLEOTIDE SEQUENCE</scope>
</reference>
<dbReference type="SUPFAM" id="SSF54373">
    <property type="entry name" value="FAD-linked reductases, C-terminal domain"/>
    <property type="match status" value="1"/>
</dbReference>
<protein>
    <recommendedName>
        <fullName evidence="7">Glucose-methanol-choline oxidoreductase N-terminal domain-containing protein</fullName>
    </recommendedName>
</protein>
<feature type="binding site" evidence="5">
    <location>
        <position position="220"/>
    </location>
    <ligand>
        <name>FAD</name>
        <dbReference type="ChEBI" id="CHEBI:57692"/>
    </ligand>
</feature>
<keyword evidence="3" id="KW-0285">Flavoprotein</keyword>
<feature type="signal peptide" evidence="6">
    <location>
        <begin position="1"/>
        <end position="24"/>
    </location>
</feature>